<accession>A0A1X6PER2</accession>
<reference evidence="2 3" key="1">
    <citation type="submission" date="2017-03" db="EMBL/GenBank/DDBJ databases">
        <title>WGS assembly of Porphyra umbilicalis.</title>
        <authorList>
            <person name="Brawley S.H."/>
            <person name="Blouin N.A."/>
            <person name="Ficko-Blean E."/>
            <person name="Wheeler G.L."/>
            <person name="Lohr M."/>
            <person name="Goodson H.V."/>
            <person name="Jenkins J.W."/>
            <person name="Blaby-Haas C.E."/>
            <person name="Helliwell K.E."/>
            <person name="Chan C."/>
            <person name="Marriage T."/>
            <person name="Bhattacharya D."/>
            <person name="Klein A.S."/>
            <person name="Badis Y."/>
            <person name="Brodie J."/>
            <person name="Cao Y."/>
            <person name="Collen J."/>
            <person name="Dittami S.M."/>
            <person name="Gachon C.M."/>
            <person name="Green B.R."/>
            <person name="Karpowicz S."/>
            <person name="Kim J.W."/>
            <person name="Kudahl U."/>
            <person name="Lin S."/>
            <person name="Michel G."/>
            <person name="Mittag M."/>
            <person name="Olson B.J."/>
            <person name="Pangilinan J."/>
            <person name="Peng Y."/>
            <person name="Qiu H."/>
            <person name="Shu S."/>
            <person name="Singer J.T."/>
            <person name="Smith A.G."/>
            <person name="Sprecher B.N."/>
            <person name="Wagner V."/>
            <person name="Wang W."/>
            <person name="Wang Z.-Y."/>
            <person name="Yan J."/>
            <person name="Yarish C."/>
            <person name="Zoeuner-Riek S."/>
            <person name="Zhuang Y."/>
            <person name="Zou Y."/>
            <person name="Lindquist E.A."/>
            <person name="Grimwood J."/>
            <person name="Barry K."/>
            <person name="Rokhsar D.S."/>
            <person name="Schmutz J."/>
            <person name="Stiller J.W."/>
            <person name="Grossman A.R."/>
            <person name="Prochnik S.E."/>
        </authorList>
    </citation>
    <scope>NUCLEOTIDE SEQUENCE [LARGE SCALE GENOMIC DNA]</scope>
    <source>
        <strain evidence="2">4086291</strain>
    </source>
</reference>
<evidence type="ECO:0000256" key="1">
    <source>
        <dbReference type="SAM" id="MobiDB-lite"/>
    </source>
</evidence>
<name>A0A1X6PER2_PORUM</name>
<organism evidence="2 3">
    <name type="scientific">Porphyra umbilicalis</name>
    <name type="common">Purple laver</name>
    <name type="synonym">Red alga</name>
    <dbReference type="NCBI Taxonomy" id="2786"/>
    <lineage>
        <taxon>Eukaryota</taxon>
        <taxon>Rhodophyta</taxon>
        <taxon>Bangiophyceae</taxon>
        <taxon>Bangiales</taxon>
        <taxon>Bangiaceae</taxon>
        <taxon>Porphyra</taxon>
    </lineage>
</organism>
<dbReference type="EMBL" id="KV918793">
    <property type="protein sequence ID" value="OSX79342.1"/>
    <property type="molecule type" value="Genomic_DNA"/>
</dbReference>
<proteinExistence type="predicted"/>
<keyword evidence="3" id="KW-1185">Reference proteome</keyword>
<dbReference type="Proteomes" id="UP000218209">
    <property type="component" value="Unassembled WGS sequence"/>
</dbReference>
<evidence type="ECO:0000313" key="3">
    <source>
        <dbReference type="Proteomes" id="UP000218209"/>
    </source>
</evidence>
<feature type="region of interest" description="Disordered" evidence="1">
    <location>
        <begin position="1"/>
        <end position="39"/>
    </location>
</feature>
<gene>
    <name evidence="2" type="ORF">BU14_0081s0021</name>
</gene>
<evidence type="ECO:0000313" key="2">
    <source>
        <dbReference type="EMBL" id="OSX79342.1"/>
    </source>
</evidence>
<protein>
    <submittedName>
        <fullName evidence="2">Uncharacterized protein</fullName>
    </submittedName>
</protein>
<feature type="compositionally biased region" description="Basic and acidic residues" evidence="1">
    <location>
        <begin position="29"/>
        <end position="39"/>
    </location>
</feature>
<dbReference type="AlphaFoldDB" id="A0A1X6PER2"/>
<sequence>MGGSGRREAVSPGTGGNAAFPPLVVPSPERSEHHSVIVT</sequence>